<feature type="chain" id="PRO_5032550465" evidence="1">
    <location>
        <begin position="21"/>
        <end position="233"/>
    </location>
</feature>
<dbReference type="GO" id="GO:0016491">
    <property type="term" value="F:oxidoreductase activity"/>
    <property type="evidence" value="ECO:0007669"/>
    <property type="project" value="InterPro"/>
</dbReference>
<proteinExistence type="predicted"/>
<dbReference type="Proteomes" id="UP000594873">
    <property type="component" value="Chromosome"/>
</dbReference>
<evidence type="ECO:0000313" key="4">
    <source>
        <dbReference type="Proteomes" id="UP000594873"/>
    </source>
</evidence>
<dbReference type="InterPro" id="IPR041205">
    <property type="entry name" value="ScsC_N"/>
</dbReference>
<dbReference type="SUPFAM" id="SSF52833">
    <property type="entry name" value="Thioredoxin-like"/>
    <property type="match status" value="1"/>
</dbReference>
<evidence type="ECO:0000259" key="2">
    <source>
        <dbReference type="PROSITE" id="PS51352"/>
    </source>
</evidence>
<evidence type="ECO:0000313" key="3">
    <source>
        <dbReference type="EMBL" id="QPQ55020.1"/>
    </source>
</evidence>
<feature type="signal peptide" evidence="1">
    <location>
        <begin position="1"/>
        <end position="20"/>
    </location>
</feature>
<name>A0A7T2GJI8_9SPHN</name>
<reference evidence="3 4" key="1">
    <citation type="submission" date="2020-11" db="EMBL/GenBank/DDBJ databases">
        <title>Genome seq and assembly of Sphingosinicella sp.</title>
        <authorList>
            <person name="Chhetri G."/>
        </authorList>
    </citation>
    <scope>NUCLEOTIDE SEQUENCE [LARGE SCALE GENOMIC DNA]</scope>
    <source>
        <strain evidence="3 4">UDD2</strain>
    </source>
</reference>
<protein>
    <submittedName>
        <fullName evidence="3">Thioredoxin domain-containing protein</fullName>
    </submittedName>
</protein>
<keyword evidence="4" id="KW-1185">Reference proteome</keyword>
<keyword evidence="1" id="KW-0732">Signal</keyword>
<accession>A0A7T2GJI8</accession>
<dbReference type="KEGG" id="sflv:IC614_12065"/>
<dbReference type="CDD" id="cd03023">
    <property type="entry name" value="DsbA_Com1_like"/>
    <property type="match status" value="1"/>
</dbReference>
<organism evidence="3 4">
    <name type="scientific">Allosphingosinicella flava</name>
    <dbReference type="NCBI Taxonomy" id="2771430"/>
    <lineage>
        <taxon>Bacteria</taxon>
        <taxon>Pseudomonadati</taxon>
        <taxon>Pseudomonadota</taxon>
        <taxon>Alphaproteobacteria</taxon>
        <taxon>Sphingomonadales</taxon>
        <taxon>Sphingomonadaceae</taxon>
        <taxon>Allosphingosinicella</taxon>
    </lineage>
</organism>
<dbReference type="PANTHER" id="PTHR35272:SF3">
    <property type="entry name" value="THIOL:DISULFIDE INTERCHANGE PROTEIN DSBC"/>
    <property type="match status" value="1"/>
</dbReference>
<sequence length="233" mass="24559">MILAAGLVGVLLGASAMALAPGAPVSGQDRAAIEKIVHDYILAHPEIIPEAMERLQAREIAKVVDANRKAIETPFAGAWAGAADGDVVLVEFFDYACGYCRASQPDVERLLKEDKKLKVVWREFPVLGEDSRKAALVSLAAAEAGKYKAFHDKLFALGRPSPDAVKSAQAAAGTSASPSASPRFDAEIEKNYDLARALSLTGTPAFIVGGKVLQGAVGYDALKDAIVEARAKK</sequence>
<evidence type="ECO:0000256" key="1">
    <source>
        <dbReference type="SAM" id="SignalP"/>
    </source>
</evidence>
<gene>
    <name evidence="3" type="ORF">IC614_12065</name>
</gene>
<dbReference type="Gene3D" id="3.40.30.10">
    <property type="entry name" value="Glutaredoxin"/>
    <property type="match status" value="1"/>
</dbReference>
<dbReference type="PROSITE" id="PS51352">
    <property type="entry name" value="THIOREDOXIN_2"/>
    <property type="match status" value="1"/>
</dbReference>
<dbReference type="AlphaFoldDB" id="A0A7T2GJI8"/>
<dbReference type="Pfam" id="PF01323">
    <property type="entry name" value="DSBA"/>
    <property type="match status" value="1"/>
</dbReference>
<dbReference type="InterPro" id="IPR001853">
    <property type="entry name" value="DSBA-like_thioredoxin_dom"/>
</dbReference>
<dbReference type="InterPro" id="IPR013766">
    <property type="entry name" value="Thioredoxin_domain"/>
</dbReference>
<dbReference type="PANTHER" id="PTHR35272">
    <property type="entry name" value="THIOL:DISULFIDE INTERCHANGE PROTEIN DSBC-RELATED"/>
    <property type="match status" value="1"/>
</dbReference>
<dbReference type="InterPro" id="IPR036249">
    <property type="entry name" value="Thioredoxin-like_sf"/>
</dbReference>
<dbReference type="InterPro" id="IPR051470">
    <property type="entry name" value="Thiol:disulfide_interchange"/>
</dbReference>
<dbReference type="EMBL" id="CP065592">
    <property type="protein sequence ID" value="QPQ55020.1"/>
    <property type="molecule type" value="Genomic_DNA"/>
</dbReference>
<dbReference type="Pfam" id="PF18312">
    <property type="entry name" value="ScsC_N"/>
    <property type="match status" value="1"/>
</dbReference>
<feature type="domain" description="Thioredoxin" evidence="2">
    <location>
        <begin position="10"/>
        <end position="231"/>
    </location>
</feature>